<dbReference type="Proteomes" id="UP000245539">
    <property type="component" value="Unassembled WGS sequence"/>
</dbReference>
<evidence type="ECO:0000256" key="1">
    <source>
        <dbReference type="ARBA" id="ARBA00009437"/>
    </source>
</evidence>
<keyword evidence="2" id="KW-0805">Transcription regulation</keyword>
<name>A0A317C6T1_9GAMM</name>
<comment type="similarity">
    <text evidence="1">Belongs to the LysR transcriptional regulatory family.</text>
</comment>
<sequence length="178" mass="20069">MDKWTEMRSAYLVAKLGTISAAADALDVHRATVNRHIETLEQILETKLFQRHARGYTPTDAGRDLLETAGRVEEMFAELAGRNHGRNSQFSGDLILTCLSGFVPLIMPAISQFRTAYPKVTLHVMAENRLARLEYGEAHVALRAGPKPEEADYVVQPFHQLRFALYAHKSYLQQYGKP</sequence>
<dbReference type="SUPFAM" id="SSF46785">
    <property type="entry name" value="Winged helix' DNA-binding domain"/>
    <property type="match status" value="1"/>
</dbReference>
<feature type="domain" description="HTH lysR-type" evidence="5">
    <location>
        <begin position="1"/>
        <end position="59"/>
    </location>
</feature>
<dbReference type="Gene3D" id="1.10.10.10">
    <property type="entry name" value="Winged helix-like DNA-binding domain superfamily/Winged helix DNA-binding domain"/>
    <property type="match status" value="1"/>
</dbReference>
<dbReference type="PROSITE" id="PS50931">
    <property type="entry name" value="HTH_LYSR"/>
    <property type="match status" value="1"/>
</dbReference>
<dbReference type="EMBL" id="QGKM01000137">
    <property type="protein sequence ID" value="PWQ92020.1"/>
    <property type="molecule type" value="Genomic_DNA"/>
</dbReference>
<evidence type="ECO:0000313" key="7">
    <source>
        <dbReference type="Proteomes" id="UP000245539"/>
    </source>
</evidence>
<dbReference type="InterPro" id="IPR058163">
    <property type="entry name" value="LysR-type_TF_proteobact-type"/>
</dbReference>
<gene>
    <name evidence="6" type="ORF">DKW60_23375</name>
</gene>
<dbReference type="GO" id="GO:0003700">
    <property type="term" value="F:DNA-binding transcription factor activity"/>
    <property type="evidence" value="ECO:0007669"/>
    <property type="project" value="InterPro"/>
</dbReference>
<feature type="non-terminal residue" evidence="6">
    <location>
        <position position="178"/>
    </location>
</feature>
<dbReference type="GO" id="GO:0043565">
    <property type="term" value="F:sequence-specific DNA binding"/>
    <property type="evidence" value="ECO:0007669"/>
    <property type="project" value="TreeGrafter"/>
</dbReference>
<organism evidence="6 7">
    <name type="scientific">Leucothrix pacifica</name>
    <dbReference type="NCBI Taxonomy" id="1247513"/>
    <lineage>
        <taxon>Bacteria</taxon>
        <taxon>Pseudomonadati</taxon>
        <taxon>Pseudomonadota</taxon>
        <taxon>Gammaproteobacteria</taxon>
        <taxon>Thiotrichales</taxon>
        <taxon>Thiotrichaceae</taxon>
        <taxon>Leucothrix</taxon>
    </lineage>
</organism>
<dbReference type="InterPro" id="IPR005119">
    <property type="entry name" value="LysR_subst-bd"/>
</dbReference>
<dbReference type="InterPro" id="IPR000847">
    <property type="entry name" value="LysR_HTH_N"/>
</dbReference>
<dbReference type="Gene3D" id="3.40.190.290">
    <property type="match status" value="1"/>
</dbReference>
<keyword evidence="7" id="KW-1185">Reference proteome</keyword>
<dbReference type="GO" id="GO:0006351">
    <property type="term" value="P:DNA-templated transcription"/>
    <property type="evidence" value="ECO:0007669"/>
    <property type="project" value="TreeGrafter"/>
</dbReference>
<proteinExistence type="inferred from homology"/>
<protein>
    <submittedName>
        <fullName evidence="6">LysR family transcriptional regulator</fullName>
    </submittedName>
</protein>
<dbReference type="PANTHER" id="PTHR30537:SF3">
    <property type="entry name" value="TRANSCRIPTIONAL REGULATORY PROTEIN"/>
    <property type="match status" value="1"/>
</dbReference>
<evidence type="ECO:0000256" key="2">
    <source>
        <dbReference type="ARBA" id="ARBA00023015"/>
    </source>
</evidence>
<dbReference type="AlphaFoldDB" id="A0A317C6T1"/>
<dbReference type="InterPro" id="IPR036390">
    <property type="entry name" value="WH_DNA-bd_sf"/>
</dbReference>
<evidence type="ECO:0000256" key="3">
    <source>
        <dbReference type="ARBA" id="ARBA00023125"/>
    </source>
</evidence>
<evidence type="ECO:0000313" key="6">
    <source>
        <dbReference type="EMBL" id="PWQ92020.1"/>
    </source>
</evidence>
<evidence type="ECO:0000256" key="4">
    <source>
        <dbReference type="ARBA" id="ARBA00023163"/>
    </source>
</evidence>
<accession>A0A317C6T1</accession>
<comment type="caution">
    <text evidence="6">The sequence shown here is derived from an EMBL/GenBank/DDBJ whole genome shotgun (WGS) entry which is preliminary data.</text>
</comment>
<dbReference type="Pfam" id="PF00126">
    <property type="entry name" value="HTH_1"/>
    <property type="match status" value="1"/>
</dbReference>
<reference evidence="6 7" key="1">
    <citation type="submission" date="2018-05" db="EMBL/GenBank/DDBJ databases">
        <title>Leucothrix arctica sp. nov., isolated from Arctic seawater.</title>
        <authorList>
            <person name="Choi A."/>
            <person name="Baek K."/>
        </authorList>
    </citation>
    <scope>NUCLEOTIDE SEQUENCE [LARGE SCALE GENOMIC DNA]</scope>
    <source>
        <strain evidence="6 7">JCM 18388</strain>
    </source>
</reference>
<dbReference type="SUPFAM" id="SSF53850">
    <property type="entry name" value="Periplasmic binding protein-like II"/>
    <property type="match status" value="1"/>
</dbReference>
<dbReference type="InterPro" id="IPR036388">
    <property type="entry name" value="WH-like_DNA-bd_sf"/>
</dbReference>
<dbReference type="OrthoDB" id="9815676at2"/>
<keyword evidence="3" id="KW-0238">DNA-binding</keyword>
<dbReference type="PANTHER" id="PTHR30537">
    <property type="entry name" value="HTH-TYPE TRANSCRIPTIONAL REGULATOR"/>
    <property type="match status" value="1"/>
</dbReference>
<dbReference type="RefSeq" id="WP_146203567.1">
    <property type="nucleotide sequence ID" value="NZ_QGKM01000137.1"/>
</dbReference>
<dbReference type="Pfam" id="PF03466">
    <property type="entry name" value="LysR_substrate"/>
    <property type="match status" value="1"/>
</dbReference>
<evidence type="ECO:0000259" key="5">
    <source>
        <dbReference type="PROSITE" id="PS50931"/>
    </source>
</evidence>
<keyword evidence="4" id="KW-0804">Transcription</keyword>